<dbReference type="RefSeq" id="WP_005908678.1">
    <property type="nucleotide sequence ID" value="NZ_CP077150.1"/>
</dbReference>
<protein>
    <recommendedName>
        <fullName evidence="3">N-acetyltransferase domain-containing protein</fullName>
    </recommendedName>
</protein>
<proteinExistence type="predicted"/>
<evidence type="ECO:0000313" key="2">
    <source>
        <dbReference type="Proteomes" id="UP000226179"/>
    </source>
</evidence>
<dbReference type="AlphaFoldDB" id="A0A2B7YUX7"/>
<evidence type="ECO:0008006" key="3">
    <source>
        <dbReference type="Google" id="ProtNLM"/>
    </source>
</evidence>
<comment type="caution">
    <text evidence="1">The sequence shown here is derived from an EMBL/GenBank/DDBJ whole genome shotgun (WGS) entry which is preliminary data.</text>
</comment>
<gene>
    <name evidence="1" type="ORF">RN90_04805</name>
</gene>
<reference evidence="1 2" key="1">
    <citation type="submission" date="2017-06" db="EMBL/GenBank/DDBJ databases">
        <title>Draft genome sequence of Fusobacterium nucleatum subsp. animalis KCOM 1280 (=ChDC F318).</title>
        <authorList>
            <person name="Kook J.-K."/>
            <person name="Park S.-N."/>
            <person name="Lim Y.K."/>
            <person name="Roh H."/>
        </authorList>
    </citation>
    <scope>NUCLEOTIDE SEQUENCE [LARGE SCALE GENOMIC DNA]</scope>
    <source>
        <strain evidence="2">KCOM 1280 ( ChDC F318)</strain>
    </source>
</reference>
<evidence type="ECO:0000313" key="1">
    <source>
        <dbReference type="EMBL" id="PGH24793.1"/>
    </source>
</evidence>
<dbReference type="Proteomes" id="UP000226179">
    <property type="component" value="Unassembled WGS sequence"/>
</dbReference>
<sequence length="165" mass="19253">MRMLYLKRLSDNIRVRATIKEIKYSKSEFKNWLFDWSKTEKKGYKILALYVEGDNRIQGAISIKSNPQNMTIEIDIAESAPFNSSYNKKIKDKEYNGVGICLFAEVCKRSLESEYDGYVEFTAKSNLVKYYMDNMRAIPIDAQRMYINTSGARWLVEKYYGGVDL</sequence>
<organism evidence="1 2">
    <name type="scientific">Fusobacterium animalis</name>
    <dbReference type="NCBI Taxonomy" id="76859"/>
    <lineage>
        <taxon>Bacteria</taxon>
        <taxon>Fusobacteriati</taxon>
        <taxon>Fusobacteriota</taxon>
        <taxon>Fusobacteriia</taxon>
        <taxon>Fusobacteriales</taxon>
        <taxon>Fusobacteriaceae</taxon>
        <taxon>Fusobacterium</taxon>
    </lineage>
</organism>
<name>A0A2B7YUX7_9FUSO</name>
<accession>A0A2B7YUX7</accession>
<dbReference type="EMBL" id="NJGJ01000001">
    <property type="protein sequence ID" value="PGH24793.1"/>
    <property type="molecule type" value="Genomic_DNA"/>
</dbReference>